<keyword evidence="3" id="KW-1185">Reference proteome</keyword>
<accession>A0AAN8ZN00</accession>
<name>A0AAN8ZN00_9MAGN</name>
<dbReference type="InterPro" id="IPR029048">
    <property type="entry name" value="HSP70_C_sf"/>
</dbReference>
<dbReference type="Proteomes" id="UP001370490">
    <property type="component" value="Unassembled WGS sequence"/>
</dbReference>
<organism evidence="2 3">
    <name type="scientific">Dillenia turbinata</name>
    <dbReference type="NCBI Taxonomy" id="194707"/>
    <lineage>
        <taxon>Eukaryota</taxon>
        <taxon>Viridiplantae</taxon>
        <taxon>Streptophyta</taxon>
        <taxon>Embryophyta</taxon>
        <taxon>Tracheophyta</taxon>
        <taxon>Spermatophyta</taxon>
        <taxon>Magnoliopsida</taxon>
        <taxon>eudicotyledons</taxon>
        <taxon>Gunneridae</taxon>
        <taxon>Pentapetalae</taxon>
        <taxon>Dilleniales</taxon>
        <taxon>Dilleniaceae</taxon>
        <taxon>Dillenia</taxon>
    </lineage>
</organism>
<evidence type="ECO:0000313" key="2">
    <source>
        <dbReference type="EMBL" id="KAK6943816.1"/>
    </source>
</evidence>
<feature type="region of interest" description="Disordered" evidence="1">
    <location>
        <begin position="1"/>
        <end position="20"/>
    </location>
</feature>
<dbReference type="Gene3D" id="1.20.1270.10">
    <property type="match status" value="1"/>
</dbReference>
<reference evidence="2 3" key="1">
    <citation type="submission" date="2023-12" db="EMBL/GenBank/DDBJ databases">
        <title>A high-quality genome assembly for Dillenia turbinata (Dilleniales).</title>
        <authorList>
            <person name="Chanderbali A."/>
        </authorList>
    </citation>
    <scope>NUCLEOTIDE SEQUENCE [LARGE SCALE GENOMIC DNA]</scope>
    <source>
        <strain evidence="2">LSX21</strain>
        <tissue evidence="2">Leaf</tissue>
    </source>
</reference>
<evidence type="ECO:0000313" key="3">
    <source>
        <dbReference type="Proteomes" id="UP001370490"/>
    </source>
</evidence>
<gene>
    <name evidence="2" type="ORF">RJ641_024918</name>
</gene>
<dbReference type="AlphaFoldDB" id="A0AAN8ZN00"/>
<proteinExistence type="predicted"/>
<comment type="caution">
    <text evidence="2">The sequence shown here is derived from an EMBL/GenBank/DDBJ whole genome shotgun (WGS) entry which is preliminary data.</text>
</comment>
<evidence type="ECO:0000256" key="1">
    <source>
        <dbReference type="SAM" id="MobiDB-lite"/>
    </source>
</evidence>
<sequence length="67" mass="7680">MKSKTSELEKLADKIDSHGKESIESAMDKAFEWFDENPNANKDEYEKKMMEVETGIIISQDSPQLNV</sequence>
<protein>
    <submittedName>
        <fullName evidence="2">Uncharacterized protein</fullName>
    </submittedName>
</protein>
<dbReference type="SUPFAM" id="SSF100934">
    <property type="entry name" value="Heat shock protein 70kD (HSP70), C-terminal subdomain"/>
    <property type="match status" value="1"/>
</dbReference>
<dbReference type="EMBL" id="JBAMMX010000003">
    <property type="protein sequence ID" value="KAK6943816.1"/>
    <property type="molecule type" value="Genomic_DNA"/>
</dbReference>